<dbReference type="Gene3D" id="3.40.430.10">
    <property type="entry name" value="Dihydrofolate Reductase, subunit A"/>
    <property type="match status" value="1"/>
</dbReference>
<dbReference type="RefSeq" id="WP_165131518.1">
    <property type="nucleotide sequence ID" value="NZ_CP049253.1"/>
</dbReference>
<gene>
    <name evidence="1" type="ORF">JOF34_000504</name>
</gene>
<keyword evidence="2" id="KW-1185">Reference proteome</keyword>
<accession>A0ABS4ZFV5</accession>
<evidence type="ECO:0000313" key="2">
    <source>
        <dbReference type="Proteomes" id="UP001519362"/>
    </source>
</evidence>
<evidence type="ECO:0008006" key="3">
    <source>
        <dbReference type="Google" id="ProtNLM"/>
    </source>
</evidence>
<protein>
    <recommendedName>
        <fullName evidence="3">Bacterial bifunctional deaminase-reductase C-terminal domain-containing protein</fullName>
    </recommendedName>
</protein>
<reference evidence="1 2" key="1">
    <citation type="submission" date="2021-03" db="EMBL/GenBank/DDBJ databases">
        <title>Sequencing the genomes of 1000 actinobacteria strains.</title>
        <authorList>
            <person name="Klenk H.-P."/>
        </authorList>
    </citation>
    <scope>NUCLEOTIDE SEQUENCE [LARGE SCALE GENOMIC DNA]</scope>
    <source>
        <strain evidence="1 2">DSM 24221</strain>
    </source>
</reference>
<organism evidence="1 2">
    <name type="scientific">Microbacterium amylolyticum</name>
    <dbReference type="NCBI Taxonomy" id="936337"/>
    <lineage>
        <taxon>Bacteria</taxon>
        <taxon>Bacillati</taxon>
        <taxon>Actinomycetota</taxon>
        <taxon>Actinomycetes</taxon>
        <taxon>Micrococcales</taxon>
        <taxon>Microbacteriaceae</taxon>
        <taxon>Microbacterium</taxon>
    </lineage>
</organism>
<comment type="caution">
    <text evidence="1">The sequence shown here is derived from an EMBL/GenBank/DDBJ whole genome shotgun (WGS) entry which is preliminary data.</text>
</comment>
<evidence type="ECO:0000313" key="1">
    <source>
        <dbReference type="EMBL" id="MBP2435918.1"/>
    </source>
</evidence>
<sequence>MLLGIAPVILGAGNPHFTERAIARPLELIETRPIDSGGVLIRYRVPATV</sequence>
<dbReference type="SUPFAM" id="SSF53597">
    <property type="entry name" value="Dihydrofolate reductase-like"/>
    <property type="match status" value="1"/>
</dbReference>
<proteinExistence type="predicted"/>
<dbReference type="Proteomes" id="UP001519362">
    <property type="component" value="Unassembled WGS sequence"/>
</dbReference>
<dbReference type="InterPro" id="IPR024072">
    <property type="entry name" value="DHFR-like_dom_sf"/>
</dbReference>
<dbReference type="EMBL" id="JAGIOL010000001">
    <property type="protein sequence ID" value="MBP2435918.1"/>
    <property type="molecule type" value="Genomic_DNA"/>
</dbReference>
<name>A0ABS4ZFV5_9MICO</name>